<evidence type="ECO:0000256" key="5">
    <source>
        <dbReference type="ARBA" id="ARBA00022692"/>
    </source>
</evidence>
<evidence type="ECO:0000256" key="9">
    <source>
        <dbReference type="ARBA" id="ARBA00023136"/>
    </source>
</evidence>
<comment type="cofactor">
    <cofactor evidence="12 14">
        <name>Mg(2+)</name>
        <dbReference type="ChEBI" id="CHEBI:18420"/>
    </cofactor>
</comment>
<keyword evidence="4 12" id="KW-0808">Transferase</keyword>
<keyword evidence="5 12" id="KW-0812">Transmembrane</keyword>
<organism evidence="15 16">
    <name type="scientific">Candidatus Enterousia intestinigallinarum</name>
    <dbReference type="NCBI Taxonomy" id="2840790"/>
    <lineage>
        <taxon>Bacteria</taxon>
        <taxon>Pseudomonadati</taxon>
        <taxon>Pseudomonadota</taxon>
        <taxon>Alphaproteobacteria</taxon>
        <taxon>Candidatus Enterousia</taxon>
    </lineage>
</organism>
<dbReference type="InterPro" id="IPR003524">
    <property type="entry name" value="PNAcMuramoyl-5peptid_Trfase"/>
</dbReference>
<dbReference type="InterPro" id="IPR018480">
    <property type="entry name" value="PNAcMuramoyl-5peptid_Trfase_CS"/>
</dbReference>
<feature type="transmembrane region" description="Helical" evidence="12">
    <location>
        <begin position="20"/>
        <end position="40"/>
    </location>
</feature>
<evidence type="ECO:0000256" key="4">
    <source>
        <dbReference type="ARBA" id="ARBA00022679"/>
    </source>
</evidence>
<evidence type="ECO:0000256" key="12">
    <source>
        <dbReference type="HAMAP-Rule" id="MF_00038"/>
    </source>
</evidence>
<name>A0A9D1FFX6_9PROT</name>
<dbReference type="Pfam" id="PF00953">
    <property type="entry name" value="Glycos_transf_4"/>
    <property type="match status" value="1"/>
</dbReference>
<feature type="transmembrane region" description="Helical" evidence="12">
    <location>
        <begin position="344"/>
        <end position="361"/>
    </location>
</feature>
<keyword evidence="12" id="KW-1003">Cell membrane</keyword>
<feature type="binding site" evidence="14">
    <location>
        <position position="190"/>
    </location>
    <ligand>
        <name>Mg(2+)</name>
        <dbReference type="ChEBI" id="CHEBI:18420"/>
    </ligand>
</feature>
<dbReference type="EMBL" id="DVJI01000002">
    <property type="protein sequence ID" value="HIS70408.1"/>
    <property type="molecule type" value="Genomic_DNA"/>
</dbReference>
<dbReference type="Proteomes" id="UP000886742">
    <property type="component" value="Unassembled WGS sequence"/>
</dbReference>
<evidence type="ECO:0000256" key="7">
    <source>
        <dbReference type="ARBA" id="ARBA00022984"/>
    </source>
</evidence>
<feature type="transmembrane region" description="Helical" evidence="12">
    <location>
        <begin position="161"/>
        <end position="182"/>
    </location>
</feature>
<dbReference type="PROSITE" id="PS01347">
    <property type="entry name" value="MRAY_1"/>
    <property type="match status" value="1"/>
</dbReference>
<comment type="function">
    <text evidence="12">Catalyzes the initial step of the lipid cycle reactions in the biosynthesis of the cell wall peptidoglycan: transfers peptidoglycan precursor phospho-MurNAc-pentapeptide from UDP-MurNAc-pentapeptide onto the lipid carrier undecaprenyl phosphate, yielding undecaprenyl-pyrophosphoryl-MurNAc-pentapeptide, known as lipid I.</text>
</comment>
<comment type="similarity">
    <text evidence="2 12">Belongs to the glycosyltransferase 4 family. MraY subfamily.</text>
</comment>
<dbReference type="PANTHER" id="PTHR22926:SF5">
    <property type="entry name" value="PHOSPHO-N-ACETYLMURAMOYL-PENTAPEPTIDE-TRANSFERASE HOMOLOG"/>
    <property type="match status" value="1"/>
</dbReference>
<evidence type="ECO:0000256" key="8">
    <source>
        <dbReference type="ARBA" id="ARBA00022989"/>
    </source>
</evidence>
<dbReference type="GO" id="GO:0008360">
    <property type="term" value="P:regulation of cell shape"/>
    <property type="evidence" value="ECO:0007669"/>
    <property type="project" value="UniProtKB-KW"/>
</dbReference>
<evidence type="ECO:0000256" key="14">
    <source>
        <dbReference type="PIRSR" id="PIRSR600715-1"/>
    </source>
</evidence>
<dbReference type="GO" id="GO:0046872">
    <property type="term" value="F:metal ion binding"/>
    <property type="evidence" value="ECO:0007669"/>
    <property type="project" value="UniProtKB-KW"/>
</dbReference>
<dbReference type="GO" id="GO:0005886">
    <property type="term" value="C:plasma membrane"/>
    <property type="evidence" value="ECO:0007669"/>
    <property type="project" value="UniProtKB-SubCell"/>
</dbReference>
<dbReference type="HAMAP" id="MF_00038">
    <property type="entry name" value="MraY"/>
    <property type="match status" value="1"/>
</dbReference>
<evidence type="ECO:0000313" key="15">
    <source>
        <dbReference type="EMBL" id="HIS70408.1"/>
    </source>
</evidence>
<evidence type="ECO:0000256" key="10">
    <source>
        <dbReference type="ARBA" id="ARBA00023306"/>
    </source>
</evidence>
<dbReference type="InterPro" id="IPR000715">
    <property type="entry name" value="Glycosyl_transferase_4"/>
</dbReference>
<protein>
    <recommendedName>
        <fullName evidence="12 13">Phospho-N-acetylmuramoyl-pentapeptide-transferase</fullName>
        <ecNumber evidence="12 13">2.7.8.13</ecNumber>
    </recommendedName>
    <alternativeName>
        <fullName evidence="12">UDP-MurNAc-pentapeptide phosphotransferase</fullName>
    </alternativeName>
</protein>
<feature type="transmembrane region" description="Helical" evidence="12">
    <location>
        <begin position="284"/>
        <end position="302"/>
    </location>
</feature>
<keyword evidence="6 12" id="KW-0133">Cell shape</keyword>
<evidence type="ECO:0000256" key="13">
    <source>
        <dbReference type="NCBIfam" id="TIGR00445"/>
    </source>
</evidence>
<reference evidence="15" key="2">
    <citation type="journal article" date="2021" name="PeerJ">
        <title>Extensive microbial diversity within the chicken gut microbiome revealed by metagenomics and culture.</title>
        <authorList>
            <person name="Gilroy R."/>
            <person name="Ravi A."/>
            <person name="Getino M."/>
            <person name="Pursley I."/>
            <person name="Horton D.L."/>
            <person name="Alikhan N.F."/>
            <person name="Baker D."/>
            <person name="Gharbi K."/>
            <person name="Hall N."/>
            <person name="Watson M."/>
            <person name="Adriaenssens E.M."/>
            <person name="Foster-Nyarko E."/>
            <person name="Jarju S."/>
            <person name="Secka A."/>
            <person name="Antonio M."/>
            <person name="Oren A."/>
            <person name="Chaudhuri R.R."/>
            <person name="La Ragione R."/>
            <person name="Hildebrand F."/>
            <person name="Pallen M.J."/>
        </authorList>
    </citation>
    <scope>NUCLEOTIDE SEQUENCE</scope>
    <source>
        <strain evidence="15">ChiGjej3B3-5194</strain>
    </source>
</reference>
<evidence type="ECO:0000256" key="6">
    <source>
        <dbReference type="ARBA" id="ARBA00022960"/>
    </source>
</evidence>
<feature type="transmembrane region" description="Helical" evidence="12">
    <location>
        <begin position="133"/>
        <end position="155"/>
    </location>
</feature>
<evidence type="ECO:0000256" key="11">
    <source>
        <dbReference type="ARBA" id="ARBA00023316"/>
    </source>
</evidence>
<dbReference type="EC" id="2.7.8.13" evidence="12 13"/>
<comment type="pathway">
    <text evidence="12">Cell wall biogenesis; peptidoglycan biosynthesis.</text>
</comment>
<dbReference type="AlphaFoldDB" id="A0A9D1FFX6"/>
<reference evidence="15" key="1">
    <citation type="submission" date="2020-10" db="EMBL/GenBank/DDBJ databases">
        <authorList>
            <person name="Gilroy R."/>
        </authorList>
    </citation>
    <scope>NUCLEOTIDE SEQUENCE</scope>
    <source>
        <strain evidence="15">ChiGjej3B3-5194</strain>
    </source>
</reference>
<dbReference type="PROSITE" id="PS01348">
    <property type="entry name" value="MRAY_2"/>
    <property type="match status" value="1"/>
</dbReference>
<keyword evidence="11 12" id="KW-0961">Cell wall biogenesis/degradation</keyword>
<dbReference type="GO" id="GO:0051301">
    <property type="term" value="P:cell division"/>
    <property type="evidence" value="ECO:0007669"/>
    <property type="project" value="UniProtKB-KW"/>
</dbReference>
<evidence type="ECO:0000256" key="1">
    <source>
        <dbReference type="ARBA" id="ARBA00004141"/>
    </source>
</evidence>
<keyword evidence="8 12" id="KW-1133">Transmembrane helix</keyword>
<feature type="transmembrane region" description="Helical" evidence="12">
    <location>
        <begin position="70"/>
        <end position="88"/>
    </location>
</feature>
<dbReference type="GO" id="GO:0008963">
    <property type="term" value="F:phospho-N-acetylmuramoyl-pentapeptide-transferase activity"/>
    <property type="evidence" value="ECO:0007669"/>
    <property type="project" value="UniProtKB-UniRule"/>
</dbReference>
<gene>
    <name evidence="12 15" type="primary">mraY</name>
    <name evidence="15" type="ORF">IAD02_00245</name>
</gene>
<evidence type="ECO:0000256" key="3">
    <source>
        <dbReference type="ARBA" id="ARBA00022618"/>
    </source>
</evidence>
<dbReference type="GO" id="GO:0009252">
    <property type="term" value="P:peptidoglycan biosynthetic process"/>
    <property type="evidence" value="ECO:0007669"/>
    <property type="project" value="UniProtKB-UniRule"/>
</dbReference>
<dbReference type="Pfam" id="PF10555">
    <property type="entry name" value="MraY_sig1"/>
    <property type="match status" value="1"/>
</dbReference>
<keyword evidence="10 12" id="KW-0131">Cell cycle</keyword>
<dbReference type="CDD" id="cd06852">
    <property type="entry name" value="GT_MraY"/>
    <property type="match status" value="1"/>
</dbReference>
<dbReference type="PANTHER" id="PTHR22926">
    <property type="entry name" value="PHOSPHO-N-ACETYLMURAMOYL-PENTAPEPTIDE-TRANSFERASE"/>
    <property type="match status" value="1"/>
</dbReference>
<proteinExistence type="inferred from homology"/>
<accession>A0A9D1FFX6</accession>
<keyword evidence="12 14" id="KW-0460">Magnesium</keyword>
<keyword evidence="9 12" id="KW-0472">Membrane</keyword>
<sequence>MLTSLFLERGATFFASGWTQFAAAFGLAFLIMLLFGRPFINLMHRIQKKGQPISENVPAEHRKKAGTPTMGGLLVVAAILIPSILFMPPSNPTGWIALLSLVMFGAIGFVDDYRKVKSQSKKAANGLSPATRLLLEGVCVIILAYLINGTIPLYIPELSLALPFGIILPLGIWYYVFAYFVIAGSANATNITDGLDGMLAKLYMPVLVVLVVALYGATRIGFMDTVMFLPTASGLYAVLGAAFGAVLGFLWFNAKPASIFMGDVGSLALGGFMGTVAMLLKSEIIMAIAAGMMVLILLSSFIQTMYFKVSRKITGTGRRVFLRAPLHHHFEELGWPETKIVERFFIMSILFSGLALVLLKFA</sequence>
<comment type="catalytic activity">
    <reaction evidence="12">
        <text>UDP-N-acetyl-alpha-D-muramoyl-L-alanyl-gamma-D-glutamyl-meso-2,6-diaminopimeloyl-D-alanyl-D-alanine + di-trans,octa-cis-undecaprenyl phosphate = di-trans,octa-cis-undecaprenyl diphospho-N-acetyl-alpha-D-muramoyl-L-alanyl-D-glutamyl-meso-2,6-diaminopimeloyl-D-alanyl-D-alanine + UMP</text>
        <dbReference type="Rhea" id="RHEA:28386"/>
        <dbReference type="ChEBI" id="CHEBI:57865"/>
        <dbReference type="ChEBI" id="CHEBI:60392"/>
        <dbReference type="ChEBI" id="CHEBI:61386"/>
        <dbReference type="ChEBI" id="CHEBI:61387"/>
        <dbReference type="EC" id="2.7.8.13"/>
    </reaction>
</comment>
<keyword evidence="7 12" id="KW-0573">Peptidoglycan synthesis</keyword>
<comment type="subcellular location">
    <subcellularLocation>
        <location evidence="12">Cell membrane</location>
        <topology evidence="12">Multi-pass membrane protein</topology>
    </subcellularLocation>
    <subcellularLocation>
        <location evidence="1">Membrane</location>
        <topology evidence="1">Multi-pass membrane protein</topology>
    </subcellularLocation>
</comment>
<feature type="transmembrane region" description="Helical" evidence="12">
    <location>
        <begin position="94"/>
        <end position="113"/>
    </location>
</feature>
<keyword evidence="3 12" id="KW-0132">Cell division</keyword>
<dbReference type="NCBIfam" id="TIGR00445">
    <property type="entry name" value="mraY"/>
    <property type="match status" value="1"/>
</dbReference>
<feature type="binding site" evidence="14">
    <location>
        <position position="263"/>
    </location>
    <ligand>
        <name>Mg(2+)</name>
        <dbReference type="ChEBI" id="CHEBI:18420"/>
    </ligand>
</feature>
<feature type="transmembrane region" description="Helical" evidence="12">
    <location>
        <begin position="234"/>
        <end position="252"/>
    </location>
</feature>
<evidence type="ECO:0000313" key="16">
    <source>
        <dbReference type="Proteomes" id="UP000886742"/>
    </source>
</evidence>
<feature type="transmembrane region" description="Helical" evidence="12">
    <location>
        <begin position="259"/>
        <end position="278"/>
    </location>
</feature>
<evidence type="ECO:0000256" key="2">
    <source>
        <dbReference type="ARBA" id="ARBA00005583"/>
    </source>
</evidence>
<feature type="transmembrane region" description="Helical" evidence="12">
    <location>
        <begin position="202"/>
        <end position="222"/>
    </location>
</feature>
<comment type="caution">
    <text evidence="15">The sequence shown here is derived from an EMBL/GenBank/DDBJ whole genome shotgun (WGS) entry which is preliminary data.</text>
</comment>
<dbReference type="GO" id="GO:0071555">
    <property type="term" value="P:cell wall organization"/>
    <property type="evidence" value="ECO:0007669"/>
    <property type="project" value="UniProtKB-KW"/>
</dbReference>
<keyword evidence="12 14" id="KW-0479">Metal-binding</keyword>